<evidence type="ECO:0000256" key="6">
    <source>
        <dbReference type="ARBA" id="ARBA00022825"/>
    </source>
</evidence>
<feature type="compositionally biased region" description="Low complexity" evidence="12">
    <location>
        <begin position="1062"/>
        <end position="1075"/>
    </location>
</feature>
<dbReference type="PANTHER" id="PTHR24258">
    <property type="entry name" value="SERINE PROTEASE-RELATED"/>
    <property type="match status" value="1"/>
</dbReference>
<dbReference type="InterPro" id="IPR002172">
    <property type="entry name" value="LDrepeatLR_classA_rpt"/>
</dbReference>
<feature type="region of interest" description="Disordered" evidence="12">
    <location>
        <begin position="399"/>
        <end position="421"/>
    </location>
</feature>
<dbReference type="InterPro" id="IPR009003">
    <property type="entry name" value="Peptidase_S1_PA"/>
</dbReference>
<dbReference type="InterPro" id="IPR023415">
    <property type="entry name" value="LDLR_class-A_CS"/>
</dbReference>
<gene>
    <name evidence="16" type="ORF">TBIB3V08_LOCUS8738</name>
</gene>
<dbReference type="GO" id="GO:0005576">
    <property type="term" value="C:extracellular region"/>
    <property type="evidence" value="ECO:0007669"/>
    <property type="project" value="UniProtKB-SubCell"/>
</dbReference>
<feature type="compositionally biased region" description="Low complexity" evidence="12">
    <location>
        <begin position="2026"/>
        <end position="2046"/>
    </location>
</feature>
<keyword evidence="4" id="KW-0732">Signal</keyword>
<keyword evidence="7 9" id="KW-1015">Disulfide bond</keyword>
<dbReference type="SUPFAM" id="SSF50494">
    <property type="entry name" value="Trypsin-like serine proteases"/>
    <property type="match status" value="2"/>
</dbReference>
<feature type="compositionally biased region" description="Polar residues" evidence="12">
    <location>
        <begin position="697"/>
        <end position="716"/>
    </location>
</feature>
<dbReference type="PRINTS" id="PR00261">
    <property type="entry name" value="LDLRECEPTOR"/>
</dbReference>
<dbReference type="Gene3D" id="2.40.10.10">
    <property type="entry name" value="Trypsin-like serine proteases"/>
    <property type="match status" value="4"/>
</dbReference>
<organism evidence="16">
    <name type="scientific">Timema bartmani</name>
    <dbReference type="NCBI Taxonomy" id="61472"/>
    <lineage>
        <taxon>Eukaryota</taxon>
        <taxon>Metazoa</taxon>
        <taxon>Ecdysozoa</taxon>
        <taxon>Arthropoda</taxon>
        <taxon>Hexapoda</taxon>
        <taxon>Insecta</taxon>
        <taxon>Pterygota</taxon>
        <taxon>Neoptera</taxon>
        <taxon>Polyneoptera</taxon>
        <taxon>Phasmatodea</taxon>
        <taxon>Timematodea</taxon>
        <taxon>Timematoidea</taxon>
        <taxon>Timematidae</taxon>
        <taxon>Timema</taxon>
    </lineage>
</organism>
<protein>
    <recommendedName>
        <fullName evidence="17">Serine protease nudel</fullName>
    </recommendedName>
</protein>
<dbReference type="PROSITE" id="PS50287">
    <property type="entry name" value="SRCR_2"/>
    <property type="match status" value="1"/>
</dbReference>
<keyword evidence="5 11" id="KW-0378">Hydrolase</keyword>
<feature type="region of interest" description="Disordered" evidence="12">
    <location>
        <begin position="606"/>
        <end position="678"/>
    </location>
</feature>
<dbReference type="FunFam" id="2.40.10.10:FF:000068">
    <property type="entry name" value="transmembrane protease serine 2"/>
    <property type="match status" value="1"/>
</dbReference>
<dbReference type="InterPro" id="IPR015420">
    <property type="entry name" value="Peptidase_S1A_nudel"/>
</dbReference>
<feature type="region of interest" description="Disordered" evidence="12">
    <location>
        <begin position="3025"/>
        <end position="3053"/>
    </location>
</feature>
<evidence type="ECO:0000256" key="8">
    <source>
        <dbReference type="ARBA" id="ARBA00023180"/>
    </source>
</evidence>
<dbReference type="SMART" id="SM00020">
    <property type="entry name" value="Tryp_SPc"/>
    <property type="match status" value="1"/>
</dbReference>
<feature type="region of interest" description="Disordered" evidence="12">
    <location>
        <begin position="2026"/>
        <end position="2055"/>
    </location>
</feature>
<dbReference type="PROSITE" id="PS00135">
    <property type="entry name" value="TRYPSIN_SER"/>
    <property type="match status" value="1"/>
</dbReference>
<reference evidence="16" key="1">
    <citation type="submission" date="2020-11" db="EMBL/GenBank/DDBJ databases">
        <authorList>
            <person name="Tran Van P."/>
        </authorList>
    </citation>
    <scope>NUCLEOTIDE SEQUENCE</scope>
</reference>
<dbReference type="GO" id="GO:0016020">
    <property type="term" value="C:membrane"/>
    <property type="evidence" value="ECO:0007669"/>
    <property type="project" value="InterPro"/>
</dbReference>
<keyword evidence="13" id="KW-0812">Transmembrane</keyword>
<dbReference type="PROSITE" id="PS00134">
    <property type="entry name" value="TRYPSIN_HIS"/>
    <property type="match status" value="1"/>
</dbReference>
<keyword evidence="13" id="KW-1133">Transmembrane helix</keyword>
<feature type="disulfide bond" evidence="9">
    <location>
        <begin position="1329"/>
        <end position="1344"/>
    </location>
</feature>
<feature type="compositionally biased region" description="Low complexity" evidence="12">
    <location>
        <begin position="613"/>
        <end position="629"/>
    </location>
</feature>
<accession>A0A7R9I5L6</accession>
<dbReference type="SUPFAM" id="SSF56487">
    <property type="entry name" value="SRCR-like"/>
    <property type="match status" value="1"/>
</dbReference>
<dbReference type="PANTHER" id="PTHR24258:SF140">
    <property type="entry name" value="BCDNA.GH08420-RELATED"/>
    <property type="match status" value="1"/>
</dbReference>
<dbReference type="PROSITE" id="PS50068">
    <property type="entry name" value="LDLRA_2"/>
    <property type="match status" value="7"/>
</dbReference>
<feature type="region of interest" description="Disordered" evidence="12">
    <location>
        <begin position="1727"/>
        <end position="1767"/>
    </location>
</feature>
<dbReference type="InterPro" id="IPR018114">
    <property type="entry name" value="TRYPSIN_HIS"/>
</dbReference>
<evidence type="ECO:0008006" key="17">
    <source>
        <dbReference type="Google" id="ProtNLM"/>
    </source>
</evidence>
<feature type="region of interest" description="Disordered" evidence="12">
    <location>
        <begin position="1188"/>
        <end position="1226"/>
    </location>
</feature>
<feature type="transmembrane region" description="Helical" evidence="13">
    <location>
        <begin position="84"/>
        <end position="106"/>
    </location>
</feature>
<evidence type="ECO:0000256" key="7">
    <source>
        <dbReference type="ARBA" id="ARBA00023157"/>
    </source>
</evidence>
<evidence type="ECO:0000256" key="10">
    <source>
        <dbReference type="PROSITE-ProRule" id="PRU00196"/>
    </source>
</evidence>
<feature type="disulfide bond" evidence="9">
    <location>
        <begin position="1399"/>
        <end position="1414"/>
    </location>
</feature>
<feature type="compositionally biased region" description="Polar residues" evidence="12">
    <location>
        <begin position="1018"/>
        <end position="1032"/>
    </location>
</feature>
<keyword evidence="2" id="KW-0964">Secreted</keyword>
<feature type="region of interest" description="Disordered" evidence="12">
    <location>
        <begin position="1253"/>
        <end position="1282"/>
    </location>
</feature>
<feature type="disulfide bond" evidence="9">
    <location>
        <begin position="2892"/>
        <end position="2907"/>
    </location>
</feature>
<feature type="domain" description="SRCR" evidence="15">
    <location>
        <begin position="2908"/>
        <end position="3022"/>
    </location>
</feature>
<feature type="region of interest" description="Disordered" evidence="12">
    <location>
        <begin position="1948"/>
        <end position="1992"/>
    </location>
</feature>
<keyword evidence="3 11" id="KW-0645">Protease</keyword>
<dbReference type="Pfam" id="PF09342">
    <property type="entry name" value="DUF1986"/>
    <property type="match status" value="1"/>
</dbReference>
<feature type="compositionally biased region" description="Polar residues" evidence="12">
    <location>
        <begin position="548"/>
        <end position="571"/>
    </location>
</feature>
<dbReference type="SMART" id="SM00192">
    <property type="entry name" value="LDLa"/>
    <property type="match status" value="8"/>
</dbReference>
<feature type="compositionally biased region" description="Basic and acidic residues" evidence="12">
    <location>
        <begin position="399"/>
        <end position="410"/>
    </location>
</feature>
<feature type="compositionally biased region" description="Low complexity" evidence="12">
    <location>
        <begin position="517"/>
        <end position="537"/>
    </location>
</feature>
<dbReference type="InterPro" id="IPR036055">
    <property type="entry name" value="LDL_receptor-like_sf"/>
</dbReference>
<evidence type="ECO:0000256" key="13">
    <source>
        <dbReference type="SAM" id="Phobius"/>
    </source>
</evidence>
<feature type="compositionally biased region" description="Low complexity" evidence="12">
    <location>
        <begin position="1190"/>
        <end position="1205"/>
    </location>
</feature>
<feature type="region of interest" description="Disordered" evidence="12">
    <location>
        <begin position="25"/>
        <end position="50"/>
    </location>
</feature>
<dbReference type="Gene3D" id="4.10.400.10">
    <property type="entry name" value="Low-density Lipoprotein Receptor"/>
    <property type="match status" value="6"/>
</dbReference>
<dbReference type="CDD" id="cd00112">
    <property type="entry name" value="LDLa"/>
    <property type="match status" value="7"/>
</dbReference>
<dbReference type="InterPro" id="IPR001190">
    <property type="entry name" value="SRCR"/>
</dbReference>
<evidence type="ECO:0000256" key="5">
    <source>
        <dbReference type="ARBA" id="ARBA00022801"/>
    </source>
</evidence>
<feature type="compositionally biased region" description="Polar residues" evidence="12">
    <location>
        <begin position="411"/>
        <end position="421"/>
    </location>
</feature>
<feature type="disulfide bond" evidence="9">
    <location>
        <begin position="2529"/>
        <end position="2544"/>
    </location>
</feature>
<feature type="disulfide bond" evidence="9">
    <location>
        <begin position="1931"/>
        <end position="1946"/>
    </location>
</feature>
<evidence type="ECO:0000256" key="3">
    <source>
        <dbReference type="ARBA" id="ARBA00022670"/>
    </source>
</evidence>
<sequence length="3089" mass="337318">MAEAPREQARLEEVELGEHKVEEVAGEDIPQSAAVGSDQEVSVPTQQARQPRRVHWRYQSPVSVTNTHTRSRLCRCYQPNRRPVLFLVLLLLGGASLAVLIATIAINATRQKTTPSGQAEIPPTSELELLSVHSGLNDSSANIFPDTRRNVALFTADRNLNAVNNRDLGHSPRDNTMQTKLDTVGKNRRRRYVTKLHLVETLQRKNDSDKLNISPSVEVDTLSQDFVRKIRSEEKILMDKSPAGTTLQNVFSKSVKNHKQNKYNNLNIPNRILDFRLDNASMLNSDEQLPGGKIANSSIGSMTLLVDQIRQTVTRLRSVLVTVQGQIEQLEQIENDLRSISSILLSYNGMNKTRNKRSHSKNFLKHIQKRIDKLRTEVDRLKYDVFSLVLPESSSKGDALKCPRIPDESSKGQNKSFITNGTTSIHEETQVDSVEDAAQRMRAFVLRTNGLNKLNASLTSSAERLSMNTNFTLPLATNSTENNFLSLIPTTNSEGDQTFSTTEVPDINVTPSENDITHNQTNNSSTSENTNISSPSNGNGELDPGIASETNESTLTPEQINNGTILSTGINGSAPLDKETILPISFERSTMTSINDHTINNFSSVSETRKYDSSTSSSTTSLDGRSSSTIKDTSESTLSPGKFPSSSQIDRSAEHTGQSLMTSESTNGSSANANGTISLHNNTHLTETNLIRNSAISPQKINSSDSNEINITSMNVSGRDDSSSMAEPNNSTKPKLRGDHIEADFSLFSEENVPLIEDGKDDTDNFTFDDRSDSLEALNRINLRLFNSSGNQGGPKVPFFGSGDGALPFDLSETTTSESSDKIKTTSTAVTLVTLPNGTVDSKDRPVISFPTSTLTSRTTFITSTNQSTTSTESTTLITNRNQSTTSTEVSWTTKDEDLVTNQDYDELEGSNFPLEHASSVTPAYEGTGVSTTSESDINSTVNVRAENYILETSATTDSSHLGTSPSPGNGLETTVATTVNTEVISKSLLGSITVEIATSAATTLQATTKQMKEASLLNTTDEGTNNLTSGSLVFGNENKPGQMSNLANSTSEIRGEIVPRTEVPITETEPITTEMLIDSKDEGKTIDGLNDEDGQECGASEESGNDRSDVGERIVSNDFLQQQKSTTNPLQSHLNSQGQLEGGVVENSKTSQQLVLKPNLLFPPIISLCPFYLYGPTNPAQLFSYHQPQQTQSSFHGTSSGGHSRLSLGQLEGPARTPQSRGTSSITQLLEKVLSSPPNQQREEQTIKRTMYGCDLRGAPGQKSNGSGSPRTDYHGQQTGDISQVPVSRYLERDVQLAVMTLLLPDDCPPGQVACSGDTRCVTESQWCDGEVHCVDASDEKSCSCQERVDSSRLCDGYFDCPQGEDELGCFGCSEVSFSCGDSSHHRGVLCVPLIRRCDGHPDCSNGKDEEDCSVITDTLVHTQTHVERQQTVSYRPMSSASRRSPTDPCRAPADALLQTHVECYSPMFQDLLVSYSSGLLHHNWQGVWYPVCSFEMVWATAACDSEVGMRDSTRDHLQLHPLPEPHAGLFIVPQPNGQATFLHNCNGYTSHVTCAPVPCGTRLLDSRDLRRGEMDDDVTRLQKRFQERVVGGQASQPGAWPWIVALYKDGSFHCGGVILNPSWVMTAAHCVDEFEHHYYEVRAGMLRRLSFAPSEQLRAVSGVSAHNKYDRTVMKNDLALLRLKDSLRLNRWVRQICLPRVSPRPFTVCTAVGWGATQEHGLDLPRGVEGTMEYGPDRKYPRGVGGTKKHGPDHKYPRGVGGTKEYGPDPKYHTSLPTVVLPALIGLDNLPTFDTGNSCERACVSADHMREVELPILSECKHKEDSEGHEICAGMEQGGRDACQGDSGGPLLCRDTSNPHRWYVAGVVSHGEGCARPDEPGAYTRVSLFVSWIQNTIREYQESSKRPRSKCPGMHCPPSQRCIPQHKICDRVVDCLGAEDELNCRPKSKASEGNQTSSKCKKGRKKVSGPTSPLDAPSRSRNHSATLSENGLHDSRANVFEEVIEDARDIINNISSELNLRLPNATNKTSTNNISTQNQTGSTNRPSSGIVQNNNSVPEVTLILVKNGSVLQTNLTSSPANGAVVTTLSTLSNIQGDMTSSEELLLVTTATTPKTSEFSSTVRELGDVIGSTRSSIETNQDSLTTSFISATFLMSSTTEESLNITEPPVGKPDTLETVASVDKVTGSSDKPEIMTATEDMMSTTQNIIVKPQNVSTLTNQSNKTIDQIDVDNRVLPAIDSFITVVSNTTNTPSLATETTVTTVTPSLATETIVTTVTPSLATETTVTTVTPSLATEATVTTVTPSLATEANSYNFVGFRNTDYNIDNNFNYRQDTACFKRSDRVYDLEQTTETSDIITLKVSHNFTPDSTSQKLSLSKSSAVPEASFVVTANENNVKLQTTEETWASAPDNGSEVGTTAVAMTLPLPATRAPTQVSPGVARKVYSCTRIHQNIPADRRCDRALDCEDGSDEVNCTCREYLLYTHPHVLCDGNIDCADRTDELDCMPCLPAEYHCPASGQCIPLTRRCDMNIDCRLEEDEADCFALTDGSTVLLGLDARPQLFSEGVISYSLLGEWYPLCDDGKKEYSMMAADICGLLDFSGYEGFREVQAQVDPLQEVSDWGPVNKRSSKGHPGVQTCAGLYVKCASQLSVQNRWPWHAALYVGGVYKCSAALIDSRWLLASSYCVQDSDVYRDYVTAQLGVPLPELGVLTLWEQLIRVDEAKPVLQTEVVLLHLERAAALNRHVWPLVLLQEYFAPQSSYECVALGQDSNNAVVPLRLKHMLSFVEPGEIYFQGLEQTEACTVRTLDHSNTTKFHEGSSPVKAPFCDTVQCPLGPCLNSSALCDGVPHCRDSMDESPSVCTRRKRECLQEPNDPSCGYTSVCVAREFVCDNERDCPGGEDEMACVALSNPTGDINGGTIVMQSSGVWHTYCSPHLSLNHLDTFCHTLGFERATTLTPILHKGQVQTVLVPKQDPFTSVRVNNRTTLTLRGTDRSLVVAREDTSGSCVPLRVSEEMIYCSPRQESGLKQTRQTSLPLQSSTVASSRQDNPPYPCNLQQWPQAGKTILPAPAIFNSGLKQGKTTTPPL</sequence>
<evidence type="ECO:0000256" key="12">
    <source>
        <dbReference type="SAM" id="MobiDB-lite"/>
    </source>
</evidence>
<feature type="compositionally biased region" description="Polar residues" evidence="12">
    <location>
        <begin position="3025"/>
        <end position="3050"/>
    </location>
</feature>
<dbReference type="PROSITE" id="PS50240">
    <property type="entry name" value="TRYPSIN_DOM"/>
    <property type="match status" value="1"/>
</dbReference>
<comment type="caution">
    <text evidence="10">Lacks conserved residue(s) required for the propagation of feature annotation.</text>
</comment>
<evidence type="ECO:0000313" key="16">
    <source>
        <dbReference type="EMBL" id="CAD7446407.1"/>
    </source>
</evidence>
<dbReference type="EMBL" id="OD567988">
    <property type="protein sequence ID" value="CAD7446407.1"/>
    <property type="molecule type" value="Genomic_DNA"/>
</dbReference>
<feature type="region of interest" description="Disordered" evidence="12">
    <location>
        <begin position="864"/>
        <end position="895"/>
    </location>
</feature>
<dbReference type="InterPro" id="IPR001254">
    <property type="entry name" value="Trypsin_dom"/>
</dbReference>
<dbReference type="InterPro" id="IPR036772">
    <property type="entry name" value="SRCR-like_dom_sf"/>
</dbReference>
<feature type="compositionally biased region" description="Polar residues" evidence="12">
    <location>
        <begin position="39"/>
        <end position="49"/>
    </location>
</feature>
<evidence type="ECO:0000256" key="11">
    <source>
        <dbReference type="RuleBase" id="RU363034"/>
    </source>
</evidence>
<keyword evidence="13" id="KW-0472">Membrane</keyword>
<keyword evidence="6 11" id="KW-0720">Serine protease</keyword>
<dbReference type="InterPro" id="IPR033116">
    <property type="entry name" value="TRYPSIN_SER"/>
</dbReference>
<feature type="compositionally biased region" description="Polar residues" evidence="12">
    <location>
        <begin position="723"/>
        <end position="733"/>
    </location>
</feature>
<feature type="region of interest" description="Disordered" evidence="12">
    <location>
        <begin position="1124"/>
        <end position="1146"/>
    </location>
</feature>
<feature type="compositionally biased region" description="Polar residues" evidence="12">
    <location>
        <begin position="880"/>
        <end position="893"/>
    </location>
</feature>
<dbReference type="SUPFAM" id="SSF57424">
    <property type="entry name" value="LDL receptor-like module"/>
    <property type="match status" value="7"/>
</dbReference>
<feature type="compositionally biased region" description="Polar residues" evidence="12">
    <location>
        <begin position="1124"/>
        <end position="1140"/>
    </location>
</feature>
<dbReference type="PROSITE" id="PS01209">
    <property type="entry name" value="LDLRA_1"/>
    <property type="match status" value="2"/>
</dbReference>
<dbReference type="GO" id="GO:0006508">
    <property type="term" value="P:proteolysis"/>
    <property type="evidence" value="ECO:0007669"/>
    <property type="project" value="UniProtKB-KW"/>
</dbReference>
<feature type="region of interest" description="Disordered" evidence="12">
    <location>
        <begin position="1018"/>
        <end position="1111"/>
    </location>
</feature>
<dbReference type="FunFam" id="2.40.10.10:FF:000054">
    <property type="entry name" value="Complement C1r subcomponent"/>
    <property type="match status" value="1"/>
</dbReference>
<evidence type="ECO:0000256" key="2">
    <source>
        <dbReference type="ARBA" id="ARBA00022525"/>
    </source>
</evidence>
<dbReference type="Gene3D" id="2.40.128.620">
    <property type="match status" value="1"/>
</dbReference>
<evidence type="ECO:0000256" key="4">
    <source>
        <dbReference type="ARBA" id="ARBA00022729"/>
    </source>
</evidence>
<feature type="region of interest" description="Disordered" evidence="12">
    <location>
        <begin position="697"/>
        <end position="737"/>
    </location>
</feature>
<comment type="subcellular location">
    <subcellularLocation>
        <location evidence="1">Secreted</location>
    </subcellularLocation>
</comment>
<feature type="compositionally biased region" description="Polar residues" evidence="12">
    <location>
        <begin position="1263"/>
        <end position="1282"/>
    </location>
</feature>
<evidence type="ECO:0000256" key="9">
    <source>
        <dbReference type="PROSITE-ProRule" id="PRU00124"/>
    </source>
</evidence>
<evidence type="ECO:0000256" key="1">
    <source>
        <dbReference type="ARBA" id="ARBA00004613"/>
    </source>
</evidence>
<evidence type="ECO:0000259" key="14">
    <source>
        <dbReference type="PROSITE" id="PS50240"/>
    </source>
</evidence>
<feature type="compositionally biased region" description="Polar residues" evidence="12">
    <location>
        <begin position="635"/>
        <end position="678"/>
    </location>
</feature>
<proteinExistence type="predicted"/>
<dbReference type="Pfam" id="PF00089">
    <property type="entry name" value="Trypsin"/>
    <property type="match status" value="2"/>
</dbReference>
<dbReference type="CDD" id="cd00190">
    <property type="entry name" value="Tryp_SPc"/>
    <property type="match status" value="1"/>
</dbReference>
<feature type="domain" description="Peptidase S1" evidence="14">
    <location>
        <begin position="1591"/>
        <end position="1900"/>
    </location>
</feature>
<feature type="compositionally biased region" description="Polar residues" evidence="12">
    <location>
        <begin position="486"/>
        <end position="514"/>
    </location>
</feature>
<feature type="disulfide bond" evidence="9">
    <location>
        <begin position="2834"/>
        <end position="2852"/>
    </location>
</feature>
<dbReference type="GO" id="GO:0004252">
    <property type="term" value="F:serine-type endopeptidase activity"/>
    <property type="evidence" value="ECO:0007669"/>
    <property type="project" value="InterPro"/>
</dbReference>
<evidence type="ECO:0000259" key="15">
    <source>
        <dbReference type="PROSITE" id="PS50287"/>
    </source>
</evidence>
<feature type="compositionally biased region" description="Polar residues" evidence="12">
    <location>
        <begin position="1040"/>
        <end position="1053"/>
    </location>
</feature>
<name>A0A7R9I5L6_9NEOP</name>
<keyword evidence="8" id="KW-0325">Glycoprotein</keyword>
<dbReference type="InterPro" id="IPR043504">
    <property type="entry name" value="Peptidase_S1_PA_chymotrypsin"/>
</dbReference>
<dbReference type="Pfam" id="PF00057">
    <property type="entry name" value="Ldl_recept_a"/>
    <property type="match status" value="1"/>
</dbReference>
<feature type="compositionally biased region" description="Low complexity" evidence="12">
    <location>
        <begin position="864"/>
        <end position="879"/>
    </location>
</feature>
<feature type="region of interest" description="Disordered" evidence="12">
    <location>
        <begin position="486"/>
        <end position="576"/>
    </location>
</feature>
<feature type="disulfide bond" evidence="9">
    <location>
        <begin position="2461"/>
        <end position="2476"/>
    </location>
</feature>